<comment type="caution">
    <text evidence="7">The sequence shown here is derived from an EMBL/GenBank/DDBJ whole genome shotgun (WGS) entry which is preliminary data.</text>
</comment>
<feature type="domain" description="D-isomer specific 2-hydroxyacid dehydrogenase catalytic" evidence="5">
    <location>
        <begin position="23"/>
        <end position="302"/>
    </location>
</feature>
<dbReference type="InterPro" id="IPR006139">
    <property type="entry name" value="D-isomer_2_OHA_DH_cat_dom"/>
</dbReference>
<dbReference type="Proteomes" id="UP001549104">
    <property type="component" value="Unassembled WGS sequence"/>
</dbReference>
<dbReference type="Gene3D" id="3.40.50.720">
    <property type="entry name" value="NAD(P)-binding Rossmann-like Domain"/>
    <property type="match status" value="2"/>
</dbReference>
<dbReference type="Pfam" id="PF00389">
    <property type="entry name" value="2-Hacid_dh"/>
    <property type="match status" value="1"/>
</dbReference>
<name>A0ABV2KGX7_SPOPS</name>
<evidence type="ECO:0000256" key="4">
    <source>
        <dbReference type="RuleBase" id="RU003719"/>
    </source>
</evidence>
<evidence type="ECO:0000256" key="2">
    <source>
        <dbReference type="ARBA" id="ARBA00023002"/>
    </source>
</evidence>
<dbReference type="PANTHER" id="PTHR43333">
    <property type="entry name" value="2-HACID_DH_C DOMAIN-CONTAINING PROTEIN"/>
    <property type="match status" value="1"/>
</dbReference>
<protein>
    <submittedName>
        <fullName evidence="7">Phosphoglycerate dehydrogenase-like enzyme</fullName>
    </submittedName>
</protein>
<proteinExistence type="inferred from homology"/>
<dbReference type="SUPFAM" id="SSF52283">
    <property type="entry name" value="Formate/glycerate dehydrogenase catalytic domain-like"/>
    <property type="match status" value="1"/>
</dbReference>
<evidence type="ECO:0000259" key="5">
    <source>
        <dbReference type="Pfam" id="PF00389"/>
    </source>
</evidence>
<accession>A0ABV2KGX7</accession>
<evidence type="ECO:0000256" key="1">
    <source>
        <dbReference type="ARBA" id="ARBA00005854"/>
    </source>
</evidence>
<dbReference type="CDD" id="cd05300">
    <property type="entry name" value="2-Hacid_dh_1"/>
    <property type="match status" value="1"/>
</dbReference>
<comment type="similarity">
    <text evidence="1 4">Belongs to the D-isomer specific 2-hydroxyacid dehydrogenase family.</text>
</comment>
<evidence type="ECO:0000259" key="6">
    <source>
        <dbReference type="Pfam" id="PF02826"/>
    </source>
</evidence>
<organism evidence="7 8">
    <name type="scientific">Sporosarcina psychrophila</name>
    <name type="common">Bacillus psychrophilus</name>
    <dbReference type="NCBI Taxonomy" id="1476"/>
    <lineage>
        <taxon>Bacteria</taxon>
        <taxon>Bacillati</taxon>
        <taxon>Bacillota</taxon>
        <taxon>Bacilli</taxon>
        <taxon>Bacillales</taxon>
        <taxon>Caryophanaceae</taxon>
        <taxon>Sporosarcina</taxon>
    </lineage>
</organism>
<gene>
    <name evidence="7" type="ORF">ABIC55_004498</name>
</gene>
<dbReference type="InterPro" id="IPR006140">
    <property type="entry name" value="D-isomer_DH_NAD-bd"/>
</dbReference>
<keyword evidence="2 4" id="KW-0560">Oxidoreductase</keyword>
<reference evidence="7 8" key="1">
    <citation type="submission" date="2024-06" db="EMBL/GenBank/DDBJ databases">
        <title>Sorghum-associated microbial communities from plants grown in Nebraska, USA.</title>
        <authorList>
            <person name="Schachtman D."/>
        </authorList>
    </citation>
    <scope>NUCLEOTIDE SEQUENCE [LARGE SCALE GENOMIC DNA]</scope>
    <source>
        <strain evidence="7 8">1288</strain>
    </source>
</reference>
<feature type="domain" description="D-isomer specific 2-hydroxyacid dehydrogenase NAD-binding" evidence="6">
    <location>
        <begin position="102"/>
        <end position="276"/>
    </location>
</feature>
<keyword evidence="3" id="KW-0520">NAD</keyword>
<evidence type="ECO:0000256" key="3">
    <source>
        <dbReference type="ARBA" id="ARBA00023027"/>
    </source>
</evidence>
<dbReference type="PANTHER" id="PTHR43333:SF1">
    <property type="entry name" value="D-ISOMER SPECIFIC 2-HYDROXYACID DEHYDROGENASE NAD-BINDING DOMAIN-CONTAINING PROTEIN"/>
    <property type="match status" value="1"/>
</dbReference>
<sequence length="314" mass="34842">MEVLFTFDMKKHQEQGLVMKFPEVTFQFNKKPEDIEIQTASIIVTYGGDVDVALLDKAKALEWIMVASAGVEKMPLAEIAERNIVMSNVRGIHKTPMAESVLAHILSLQRSLPLIDERQRSKEWNRKVGSIELKGSTALILGPGAIGSEIGRLLQAFGVTTIGCNRSGRASESMDETIKFEALIERVGIADFVISVLPSTPETKGLLTEGHFKAMKDNAVFMNFGRGDLFAEPILIDALKSNEIRHAVLDVFETEPLPADNELWLLANCTISPHVSSLSGKYVERALTIFEENLGKWQQGERDLLNLIDMELGY</sequence>
<keyword evidence="8" id="KW-1185">Reference proteome</keyword>
<dbReference type="Pfam" id="PF02826">
    <property type="entry name" value="2-Hacid_dh_C"/>
    <property type="match status" value="1"/>
</dbReference>
<evidence type="ECO:0000313" key="7">
    <source>
        <dbReference type="EMBL" id="MET3659359.1"/>
    </source>
</evidence>
<dbReference type="EMBL" id="JBEPME010000009">
    <property type="protein sequence ID" value="MET3659359.1"/>
    <property type="molecule type" value="Genomic_DNA"/>
</dbReference>
<dbReference type="SUPFAM" id="SSF51735">
    <property type="entry name" value="NAD(P)-binding Rossmann-fold domains"/>
    <property type="match status" value="1"/>
</dbReference>
<evidence type="ECO:0000313" key="8">
    <source>
        <dbReference type="Proteomes" id="UP001549104"/>
    </source>
</evidence>
<dbReference type="InterPro" id="IPR036291">
    <property type="entry name" value="NAD(P)-bd_dom_sf"/>
</dbReference>
<dbReference type="RefSeq" id="WP_354314828.1">
    <property type="nucleotide sequence ID" value="NZ_JBEPME010000009.1"/>
</dbReference>